<dbReference type="RefSeq" id="WP_103895497.1">
    <property type="nucleotide sequence ID" value="NZ_FNUK01000004.1"/>
</dbReference>
<keyword evidence="4" id="KW-0949">S-adenosyl-L-methionine</keyword>
<dbReference type="PANTHER" id="PTHR33841:SF6">
    <property type="entry name" value="TYPE II METHYLTRANSFERASE M.HINDII"/>
    <property type="match status" value="1"/>
</dbReference>
<dbReference type="Proteomes" id="UP000242850">
    <property type="component" value="Unassembled WGS sequence"/>
</dbReference>
<evidence type="ECO:0000259" key="9">
    <source>
        <dbReference type="Pfam" id="PF12950"/>
    </source>
</evidence>
<evidence type="ECO:0000256" key="6">
    <source>
        <dbReference type="ARBA" id="ARBA00023125"/>
    </source>
</evidence>
<dbReference type="PROSITE" id="PS00092">
    <property type="entry name" value="N6_MTASE"/>
    <property type="match status" value="1"/>
</dbReference>
<keyword evidence="5" id="KW-0680">Restriction system</keyword>
<dbReference type="InterPro" id="IPR011639">
    <property type="entry name" value="MethylTrfase_TaqI-like_dom"/>
</dbReference>
<accession>A0A1H5SXB1</accession>
<proteinExistence type="predicted"/>
<keyword evidence="3 10" id="KW-0808">Transferase</keyword>
<feature type="domain" description="Type II methyltransferase M.TaqI-like" evidence="8">
    <location>
        <begin position="116"/>
        <end position="253"/>
    </location>
</feature>
<evidence type="ECO:0000256" key="4">
    <source>
        <dbReference type="ARBA" id="ARBA00022691"/>
    </source>
</evidence>
<dbReference type="SUPFAM" id="SSF53335">
    <property type="entry name" value="S-adenosyl-L-methionine-dependent methyltransferases"/>
    <property type="match status" value="1"/>
</dbReference>
<dbReference type="EMBL" id="FNUK01000004">
    <property type="protein sequence ID" value="SEF55223.1"/>
    <property type="molecule type" value="Genomic_DNA"/>
</dbReference>
<dbReference type="GO" id="GO:0009307">
    <property type="term" value="P:DNA restriction-modification system"/>
    <property type="evidence" value="ECO:0007669"/>
    <property type="project" value="UniProtKB-KW"/>
</dbReference>
<evidence type="ECO:0000256" key="5">
    <source>
        <dbReference type="ARBA" id="ARBA00022747"/>
    </source>
</evidence>
<evidence type="ECO:0000256" key="1">
    <source>
        <dbReference type="ARBA" id="ARBA00011900"/>
    </source>
</evidence>
<comment type="catalytic activity">
    <reaction evidence="7">
        <text>a 2'-deoxyadenosine in DNA + S-adenosyl-L-methionine = an N(6)-methyl-2'-deoxyadenosine in DNA + S-adenosyl-L-homocysteine + H(+)</text>
        <dbReference type="Rhea" id="RHEA:15197"/>
        <dbReference type="Rhea" id="RHEA-COMP:12418"/>
        <dbReference type="Rhea" id="RHEA-COMP:12419"/>
        <dbReference type="ChEBI" id="CHEBI:15378"/>
        <dbReference type="ChEBI" id="CHEBI:57856"/>
        <dbReference type="ChEBI" id="CHEBI:59789"/>
        <dbReference type="ChEBI" id="CHEBI:90615"/>
        <dbReference type="ChEBI" id="CHEBI:90616"/>
        <dbReference type="EC" id="2.1.1.72"/>
    </reaction>
</comment>
<dbReference type="GO" id="GO:0009007">
    <property type="term" value="F:site-specific DNA-methyltransferase (adenine-specific) activity"/>
    <property type="evidence" value="ECO:0007669"/>
    <property type="project" value="UniProtKB-EC"/>
</dbReference>
<dbReference type="PANTHER" id="PTHR33841">
    <property type="entry name" value="DNA METHYLTRANSFERASE YEEA-RELATED"/>
    <property type="match status" value="1"/>
</dbReference>
<dbReference type="PRINTS" id="PR00507">
    <property type="entry name" value="N12N6MTFRASE"/>
</dbReference>
<evidence type="ECO:0000256" key="2">
    <source>
        <dbReference type="ARBA" id="ARBA00022603"/>
    </source>
</evidence>
<dbReference type="InterPro" id="IPR025931">
    <property type="entry name" value="TaqI_C"/>
</dbReference>
<dbReference type="Pfam" id="PF07669">
    <property type="entry name" value="Eco57I"/>
    <property type="match status" value="1"/>
</dbReference>
<evidence type="ECO:0000256" key="7">
    <source>
        <dbReference type="ARBA" id="ARBA00047942"/>
    </source>
</evidence>
<dbReference type="OrthoDB" id="9815272at2"/>
<dbReference type="InterPro" id="IPR002052">
    <property type="entry name" value="DNA_methylase_N6_adenine_CS"/>
</dbReference>
<dbReference type="GO" id="GO:0003677">
    <property type="term" value="F:DNA binding"/>
    <property type="evidence" value="ECO:0007669"/>
    <property type="project" value="UniProtKB-KW"/>
</dbReference>
<dbReference type="AlphaFoldDB" id="A0A1H5SXB1"/>
<dbReference type="Pfam" id="PF12950">
    <property type="entry name" value="TaqI_C"/>
    <property type="match status" value="1"/>
</dbReference>
<keyword evidence="6" id="KW-0238">DNA-binding</keyword>
<evidence type="ECO:0000259" key="8">
    <source>
        <dbReference type="Pfam" id="PF07669"/>
    </source>
</evidence>
<dbReference type="InterPro" id="IPR050953">
    <property type="entry name" value="N4_N6_ade-DNA_methylase"/>
</dbReference>
<reference evidence="11" key="1">
    <citation type="submission" date="2016-10" db="EMBL/GenBank/DDBJ databases">
        <authorList>
            <person name="Varghese N."/>
            <person name="Submissions S."/>
        </authorList>
    </citation>
    <scope>NUCLEOTIDE SEQUENCE [LARGE SCALE GENOMIC DNA]</scope>
    <source>
        <strain evidence="11">DSM 5463</strain>
    </source>
</reference>
<evidence type="ECO:0000256" key="3">
    <source>
        <dbReference type="ARBA" id="ARBA00022679"/>
    </source>
</evidence>
<dbReference type="InterPro" id="IPR029063">
    <property type="entry name" value="SAM-dependent_MTases_sf"/>
</dbReference>
<feature type="domain" description="TaqI-like C-terminal specificity" evidence="9">
    <location>
        <begin position="436"/>
        <end position="523"/>
    </location>
</feature>
<dbReference type="Gene3D" id="3.40.50.150">
    <property type="entry name" value="Vaccinia Virus protein VP39"/>
    <property type="match status" value="1"/>
</dbReference>
<dbReference type="EC" id="2.1.1.72" evidence="1"/>
<sequence length="571" mass="67455">MLKEFLKDLNDAYNKLLNGEEDLYIFQKWGSLGEAYQNLTKKEDKKRSGSVYTPFEIVKYMIDTSINFEDYKKNPFIKILDPSCGGGFFLIYVYQKLLDYAKILNIENPQEHIIKNNIYGIDLDDSAVKITILELFKLSKIVSKNILNKDFLFELKDKFDVIIGNPPYMGHKMLEHGYREKLKSYYSDVFYNKGDLSYCFIKKSIDLLNNNGRLVFFTSRYLLEAQNSEGIRNYIIKNASLEKIVDFYGVRVFKNVGVDNIILYVLKDNKKEVEYFKVLPNVKANINEIFDDVNNRLNVFTKRVTVLKNELEEGGWNFLNSLEKNIINKITGIRLGEIAKCYQGVITGCDKAFVLTYEEAERLKIEKNLLKPFIKSSEVERFKVRKGNRVLIYSNLIDDYGKYLYALNHIGKFKDKLLKRRECKKGIRKWYELQWGRSLELFESKKIIFPYKSSNNRFAIDKGNFFSADVYALKLFGLYESLYSYEFLVGVLNSSIYEFYLKTLLKKLGDNLYEYYPYNLLKIRIPEYIKEIEMEVLKEKEVNVKVIDEILIDKFKITKKEFEQVKFWVRH</sequence>
<evidence type="ECO:0000313" key="10">
    <source>
        <dbReference type="EMBL" id="SEF55223.1"/>
    </source>
</evidence>
<gene>
    <name evidence="10" type="ORF">SAMN05660865_00487</name>
</gene>
<evidence type="ECO:0000313" key="11">
    <source>
        <dbReference type="Proteomes" id="UP000242850"/>
    </source>
</evidence>
<keyword evidence="2 10" id="KW-0489">Methyltransferase</keyword>
<name>A0A1H5SXB1_9CLOT</name>
<dbReference type="GO" id="GO:0032259">
    <property type="term" value="P:methylation"/>
    <property type="evidence" value="ECO:0007669"/>
    <property type="project" value="UniProtKB-KW"/>
</dbReference>
<keyword evidence="11" id="KW-1185">Reference proteome</keyword>
<protein>
    <recommendedName>
        <fullName evidence="1">site-specific DNA-methyltransferase (adenine-specific)</fullName>
        <ecNumber evidence="1">2.1.1.72</ecNumber>
    </recommendedName>
</protein>
<dbReference type="CDD" id="cd02440">
    <property type="entry name" value="AdoMet_MTases"/>
    <property type="match status" value="1"/>
</dbReference>
<organism evidence="10 11">
    <name type="scientific">Caloramator fervidus</name>
    <dbReference type="NCBI Taxonomy" id="29344"/>
    <lineage>
        <taxon>Bacteria</taxon>
        <taxon>Bacillati</taxon>
        <taxon>Bacillota</taxon>
        <taxon>Clostridia</taxon>
        <taxon>Eubacteriales</taxon>
        <taxon>Clostridiaceae</taxon>
        <taxon>Caloramator</taxon>
    </lineage>
</organism>